<gene>
    <name evidence="2" type="ORF">J122_639</name>
</gene>
<accession>A0A137SH50</accession>
<feature type="compositionally biased region" description="Polar residues" evidence="1">
    <location>
        <begin position="84"/>
        <end position="103"/>
    </location>
</feature>
<evidence type="ECO:0000313" key="3">
    <source>
        <dbReference type="Proteomes" id="UP000070282"/>
    </source>
</evidence>
<evidence type="ECO:0000256" key="1">
    <source>
        <dbReference type="SAM" id="MobiDB-lite"/>
    </source>
</evidence>
<reference evidence="3" key="1">
    <citation type="submission" date="2015-12" db="EMBL/GenBank/DDBJ databases">
        <authorList>
            <person name="Lima A."/>
            <person name="Farahani Zayas N."/>
            <person name="Castro Da Silva M.A."/>
            <person name="Cabral A."/>
            <person name="Pessatti M.L."/>
        </authorList>
    </citation>
    <scope>NUCLEOTIDE SEQUENCE [LARGE SCALE GENOMIC DNA]</scope>
    <source>
        <strain evidence="3">LAMA 842</strain>
    </source>
</reference>
<dbReference type="Proteomes" id="UP000070282">
    <property type="component" value="Unassembled WGS sequence"/>
</dbReference>
<dbReference type="PANTHER" id="PTHR36932">
    <property type="entry name" value="CAPSULAR POLYSACCHARIDE BIOSYNTHESIS PROTEIN"/>
    <property type="match status" value="1"/>
</dbReference>
<dbReference type="Gene3D" id="3.40.50.12780">
    <property type="entry name" value="N-terminal domain of ligase-like"/>
    <property type="match status" value="1"/>
</dbReference>
<protein>
    <submittedName>
        <fullName evidence="2">Coenzyme synthetase</fullName>
    </submittedName>
</protein>
<dbReference type="InterPro" id="IPR042099">
    <property type="entry name" value="ANL_N_sf"/>
</dbReference>
<dbReference type="PATRIC" id="fig|1306954.6.peg.1589"/>
<organism evidence="2 3">
    <name type="scientific">Marinobacter excellens LAMA 842</name>
    <dbReference type="NCBI Taxonomy" id="1306954"/>
    <lineage>
        <taxon>Bacteria</taxon>
        <taxon>Pseudomonadati</taxon>
        <taxon>Pseudomonadota</taxon>
        <taxon>Gammaproteobacteria</taxon>
        <taxon>Pseudomonadales</taxon>
        <taxon>Marinobacteraceae</taxon>
        <taxon>Marinobacter</taxon>
    </lineage>
</organism>
<dbReference type="PANTHER" id="PTHR36932:SF1">
    <property type="entry name" value="CAPSULAR POLYSACCHARIDE BIOSYNTHESIS PROTEIN"/>
    <property type="match status" value="1"/>
</dbReference>
<feature type="region of interest" description="Disordered" evidence="1">
    <location>
        <begin position="79"/>
        <end position="103"/>
    </location>
</feature>
<sequence length="422" mass="47582">MKLWYLLRYGLARLTFILLRLPVSRFEKEVSGIWSSNPADRQRLLDAILLKVKPRGADGHVVSSIEEVSKQKPLTKGTFREAANSGQNKSAGFSRHTAGTTGEPTSIVLSREELARMLAVRAYCYRKHGLRLGQREARIWGRAANTFGAKVRDLLLNRQVFYPAEGDVEATVARLVSWRPEYVYGYTSLILEAAQVIKNKGLKPTGIKAVVCTAEAILPAQKRYISEAFRAPVIEEYGSTEFDIIAFECAGGHMHLVNPWLWVESENGEVMVTDVFRKSQSLVRYQLGDSLTVLDTGCELLGDTKTIDELRGRTAQQFAYLTVDHKFHAVVFGRALDAYMNAFNECFKFTVSQSELGSFQLFVSIEPSRGADHLKEWVNLELRSQLNVQQNLIMTVVVGEAFMRKGKHTYFFLDMDFNDCGK</sequence>
<dbReference type="EMBL" id="LOCO01000002">
    <property type="protein sequence ID" value="KXO11764.1"/>
    <property type="molecule type" value="Genomic_DNA"/>
</dbReference>
<comment type="caution">
    <text evidence="2">The sequence shown here is derived from an EMBL/GenBank/DDBJ whole genome shotgun (WGS) entry which is preliminary data.</text>
</comment>
<proteinExistence type="predicted"/>
<keyword evidence="3" id="KW-1185">Reference proteome</keyword>
<name>A0A137SH50_9GAMM</name>
<evidence type="ECO:0000313" key="2">
    <source>
        <dbReference type="EMBL" id="KXO11764.1"/>
    </source>
</evidence>
<dbReference type="SUPFAM" id="SSF56801">
    <property type="entry name" value="Acetyl-CoA synthetase-like"/>
    <property type="match status" value="1"/>
</dbReference>
<dbReference type="InterPro" id="IPR053158">
    <property type="entry name" value="CapK_Type1_Caps_Biosynth"/>
</dbReference>
<dbReference type="AlphaFoldDB" id="A0A137SH50"/>